<organism evidence="2 3">
    <name type="scientific">Neocallimastix californiae</name>
    <dbReference type="NCBI Taxonomy" id="1754190"/>
    <lineage>
        <taxon>Eukaryota</taxon>
        <taxon>Fungi</taxon>
        <taxon>Fungi incertae sedis</taxon>
        <taxon>Chytridiomycota</taxon>
        <taxon>Chytridiomycota incertae sedis</taxon>
        <taxon>Neocallimastigomycetes</taxon>
        <taxon>Neocallimastigales</taxon>
        <taxon>Neocallimastigaceae</taxon>
        <taxon>Neocallimastix</taxon>
    </lineage>
</organism>
<dbReference type="AlphaFoldDB" id="A0A1Y2CI09"/>
<protein>
    <submittedName>
        <fullName evidence="2">Uncharacterized protein</fullName>
    </submittedName>
</protein>
<gene>
    <name evidence="2" type="ORF">LY90DRAFT_509237</name>
</gene>
<evidence type="ECO:0000256" key="1">
    <source>
        <dbReference type="SAM" id="Coils"/>
    </source>
</evidence>
<keyword evidence="3" id="KW-1185">Reference proteome</keyword>
<evidence type="ECO:0000313" key="2">
    <source>
        <dbReference type="EMBL" id="ORY46683.1"/>
    </source>
</evidence>
<reference evidence="2 3" key="1">
    <citation type="submission" date="2016-08" db="EMBL/GenBank/DDBJ databases">
        <title>A Parts List for Fungal Cellulosomes Revealed by Comparative Genomics.</title>
        <authorList>
            <consortium name="DOE Joint Genome Institute"/>
            <person name="Haitjema C.H."/>
            <person name="Gilmore S.P."/>
            <person name="Henske J.K."/>
            <person name="Solomon K.V."/>
            <person name="De Groot R."/>
            <person name="Kuo A."/>
            <person name="Mondo S.J."/>
            <person name="Salamov A.A."/>
            <person name="Labutti K."/>
            <person name="Zhao Z."/>
            <person name="Chiniquy J."/>
            <person name="Barry K."/>
            <person name="Brewer H.M."/>
            <person name="Purvine S.O."/>
            <person name="Wright A.T."/>
            <person name="Boxma B."/>
            <person name="Van Alen T."/>
            <person name="Hackstein J.H."/>
            <person name="Baker S.E."/>
            <person name="Grigoriev I.V."/>
            <person name="O'Malley M.A."/>
        </authorList>
    </citation>
    <scope>NUCLEOTIDE SEQUENCE [LARGE SCALE GENOMIC DNA]</scope>
    <source>
        <strain evidence="2 3">G1</strain>
    </source>
</reference>
<comment type="caution">
    <text evidence="2">The sequence shown here is derived from an EMBL/GenBank/DDBJ whole genome shotgun (WGS) entry which is preliminary data.</text>
</comment>
<feature type="coiled-coil region" evidence="1">
    <location>
        <begin position="57"/>
        <end position="91"/>
    </location>
</feature>
<proteinExistence type="predicted"/>
<accession>A0A1Y2CI09</accession>
<dbReference type="EMBL" id="MCOG01000107">
    <property type="protein sequence ID" value="ORY46683.1"/>
    <property type="molecule type" value="Genomic_DNA"/>
</dbReference>
<dbReference type="Proteomes" id="UP000193920">
    <property type="component" value="Unassembled WGS sequence"/>
</dbReference>
<evidence type="ECO:0000313" key="3">
    <source>
        <dbReference type="Proteomes" id="UP000193920"/>
    </source>
</evidence>
<sequence length="183" mass="21525">MNFLPNSIFPSSTPSYSDFDGDSHDQWNNNSYEYFVKMNDTLSIIAETINHQLPLGQETYSEELKAIHQDVQQLSQQFLKLEAESKKDEKETEKEAIKYKEEMERRYQEELSDINLHIKDALHDISVIQESEEKALGIMKEQLHTLIDLTMENGKKQEQWIQVIQDQSEKQEKFIELLTTLLL</sequence>
<name>A0A1Y2CI09_9FUNG</name>
<keyword evidence="1" id="KW-0175">Coiled coil</keyword>